<evidence type="ECO:0000313" key="5">
    <source>
        <dbReference type="Proteomes" id="UP000055045"/>
    </source>
</evidence>
<organism evidence="4 5">
    <name type="scientific">Penicillium freii</name>
    <dbReference type="NCBI Taxonomy" id="48697"/>
    <lineage>
        <taxon>Eukaryota</taxon>
        <taxon>Fungi</taxon>
        <taxon>Dikarya</taxon>
        <taxon>Ascomycota</taxon>
        <taxon>Pezizomycotina</taxon>
        <taxon>Eurotiomycetes</taxon>
        <taxon>Eurotiomycetidae</taxon>
        <taxon>Eurotiales</taxon>
        <taxon>Aspergillaceae</taxon>
        <taxon>Penicillium</taxon>
    </lineage>
</organism>
<dbReference type="InterPro" id="IPR002347">
    <property type="entry name" value="SDR_fam"/>
</dbReference>
<dbReference type="PANTHER" id="PTHR24321">
    <property type="entry name" value="DEHYDROGENASES, SHORT CHAIN"/>
    <property type="match status" value="1"/>
</dbReference>
<dbReference type="STRING" id="48697.A0A124GQW2"/>
<dbReference type="NCBIfam" id="NF005559">
    <property type="entry name" value="PRK07231.1"/>
    <property type="match status" value="1"/>
</dbReference>
<sequence>MYADLKEKVSLVTGGSTGIGKAAAIALAQSGAIVVIADVDELTGCQVVSDLKAEGSEALFIKTDVSESTQVKAMVDQIVSTFGRLDIAVNNAAVPPDTSPIAELDEDYWRRVIDVNLTGVAFCLKWELRQMQIQHESGGGKIINLASATSIKAEPNLPAYTTSKHGVVGLTRVAAIENGRYGIRVNALAPGAVSTELSTRTLALIGSSEEERGPEVALSGRFARPSEIAEAITWLASDVSAYVTGSVLVIDSGLTII</sequence>
<dbReference type="FunFam" id="3.40.50.720:FF:000084">
    <property type="entry name" value="Short-chain dehydrogenase reductase"/>
    <property type="match status" value="1"/>
</dbReference>
<dbReference type="PROSITE" id="PS00061">
    <property type="entry name" value="ADH_SHORT"/>
    <property type="match status" value="1"/>
</dbReference>
<dbReference type="PRINTS" id="PR00080">
    <property type="entry name" value="SDRFAMILY"/>
</dbReference>
<protein>
    <recommendedName>
        <fullName evidence="6">Glucose 1-dehydrogenase</fullName>
    </recommendedName>
</protein>
<dbReference type="InterPro" id="IPR036291">
    <property type="entry name" value="NAD(P)-bd_dom_sf"/>
</dbReference>
<dbReference type="PRINTS" id="PR00081">
    <property type="entry name" value="GDHRDH"/>
</dbReference>
<dbReference type="InterPro" id="IPR020904">
    <property type="entry name" value="Sc_DH/Rdtase_CS"/>
</dbReference>
<dbReference type="Gene3D" id="3.40.50.720">
    <property type="entry name" value="NAD(P)-binding Rossmann-like Domain"/>
    <property type="match status" value="1"/>
</dbReference>
<keyword evidence="5" id="KW-1185">Reference proteome</keyword>
<comment type="caution">
    <text evidence="4">The sequence shown here is derived from an EMBL/GenBank/DDBJ whole genome shotgun (WGS) entry which is preliminary data.</text>
</comment>
<gene>
    <name evidence="4" type="ORF">ACN42_g7771</name>
</gene>
<evidence type="ECO:0008006" key="6">
    <source>
        <dbReference type="Google" id="ProtNLM"/>
    </source>
</evidence>
<comment type="similarity">
    <text evidence="1">Belongs to the short-chain dehydrogenases/reductases (SDR) family.</text>
</comment>
<dbReference type="Pfam" id="PF13561">
    <property type="entry name" value="adh_short_C2"/>
    <property type="match status" value="1"/>
</dbReference>
<reference evidence="4 5" key="1">
    <citation type="submission" date="2015-10" db="EMBL/GenBank/DDBJ databases">
        <title>Genome sequencing of Penicillium freii.</title>
        <authorList>
            <person name="Nguyen H.D."/>
            <person name="Visagie C.M."/>
            <person name="Seifert K.A."/>
        </authorList>
    </citation>
    <scope>NUCLEOTIDE SEQUENCE [LARGE SCALE GENOMIC DNA]</scope>
    <source>
        <strain evidence="4 5">DAOM 242723</strain>
    </source>
</reference>
<dbReference type="GO" id="GO:0016491">
    <property type="term" value="F:oxidoreductase activity"/>
    <property type="evidence" value="ECO:0007669"/>
    <property type="project" value="UniProtKB-KW"/>
</dbReference>
<keyword evidence="3" id="KW-0560">Oxidoreductase</keyword>
<evidence type="ECO:0000256" key="2">
    <source>
        <dbReference type="ARBA" id="ARBA00022857"/>
    </source>
</evidence>
<dbReference type="EMBL" id="LLXE01000228">
    <property type="protein sequence ID" value="KUM59358.1"/>
    <property type="molecule type" value="Genomic_DNA"/>
</dbReference>
<dbReference type="PANTHER" id="PTHR24321:SF8">
    <property type="entry name" value="ESTRADIOL 17-BETA-DEHYDROGENASE 8-RELATED"/>
    <property type="match status" value="1"/>
</dbReference>
<accession>A0A124GQW2</accession>
<evidence type="ECO:0000313" key="4">
    <source>
        <dbReference type="EMBL" id="KUM59358.1"/>
    </source>
</evidence>
<proteinExistence type="inferred from homology"/>
<dbReference type="CDD" id="cd05233">
    <property type="entry name" value="SDR_c"/>
    <property type="match status" value="1"/>
</dbReference>
<dbReference type="SUPFAM" id="SSF51735">
    <property type="entry name" value="NAD(P)-binding Rossmann-fold domains"/>
    <property type="match status" value="1"/>
</dbReference>
<name>A0A124GQW2_PENFR</name>
<evidence type="ECO:0000256" key="1">
    <source>
        <dbReference type="ARBA" id="ARBA00006484"/>
    </source>
</evidence>
<keyword evidence="2" id="KW-0521">NADP</keyword>
<dbReference type="Proteomes" id="UP000055045">
    <property type="component" value="Unassembled WGS sequence"/>
</dbReference>
<evidence type="ECO:0000256" key="3">
    <source>
        <dbReference type="ARBA" id="ARBA00023002"/>
    </source>
</evidence>
<dbReference type="AlphaFoldDB" id="A0A124GQW2"/>